<keyword evidence="7" id="KW-1185">Reference proteome</keyword>
<dbReference type="Pfam" id="PF03534">
    <property type="entry name" value="SpvB"/>
    <property type="match status" value="1"/>
</dbReference>
<proteinExistence type="predicted"/>
<evidence type="ECO:0000256" key="4">
    <source>
        <dbReference type="SAM" id="SignalP"/>
    </source>
</evidence>
<feature type="domain" description="Fibronectin type-III" evidence="5">
    <location>
        <begin position="208"/>
        <end position="298"/>
    </location>
</feature>
<feature type="domain" description="Fibronectin type-III" evidence="5">
    <location>
        <begin position="410"/>
        <end position="499"/>
    </location>
</feature>
<dbReference type="GO" id="GO:0005737">
    <property type="term" value="C:cytoplasm"/>
    <property type="evidence" value="ECO:0007669"/>
    <property type="project" value="InterPro"/>
</dbReference>
<dbReference type="InterPro" id="IPR013783">
    <property type="entry name" value="Ig-like_fold"/>
</dbReference>
<accession>A0A849VG12</accession>
<evidence type="ECO:0000313" key="6">
    <source>
        <dbReference type="EMBL" id="NOU52145.1"/>
    </source>
</evidence>
<gene>
    <name evidence="6" type="ORF">HG263_16570</name>
</gene>
<reference evidence="6 7" key="1">
    <citation type="submission" date="2020-04" db="EMBL/GenBank/DDBJ databases">
        <title>Pseudoalteromonas caenipelagi sp. nov., isolated from a tidal flat.</title>
        <authorList>
            <person name="Park S."/>
            <person name="Yoon J.-H."/>
        </authorList>
    </citation>
    <scope>NUCLEOTIDE SEQUENCE [LARGE SCALE GENOMIC DNA]</scope>
    <source>
        <strain evidence="6 7">JBTF-M23</strain>
    </source>
</reference>
<feature type="chain" id="PRO_5032666516" description="Fibronectin type-III domain-containing protein" evidence="4">
    <location>
        <begin position="20"/>
        <end position="1217"/>
    </location>
</feature>
<feature type="domain" description="Fibronectin type-III" evidence="5">
    <location>
        <begin position="618"/>
        <end position="708"/>
    </location>
</feature>
<comment type="caution">
    <text evidence="6">The sequence shown here is derived from an EMBL/GenBank/DDBJ whole genome shotgun (WGS) entry which is preliminary data.</text>
</comment>
<dbReference type="Proteomes" id="UP000586305">
    <property type="component" value="Unassembled WGS sequence"/>
</dbReference>
<dbReference type="Gene3D" id="2.60.40.10">
    <property type="entry name" value="Immunoglobulins"/>
    <property type="match status" value="3"/>
</dbReference>
<dbReference type="EMBL" id="JABBPG010000007">
    <property type="protein sequence ID" value="NOU52145.1"/>
    <property type="molecule type" value="Genomic_DNA"/>
</dbReference>
<keyword evidence="4" id="KW-0732">Signal</keyword>
<evidence type="ECO:0000256" key="3">
    <source>
        <dbReference type="ARBA" id="ARBA00023026"/>
    </source>
</evidence>
<evidence type="ECO:0000256" key="1">
    <source>
        <dbReference type="ARBA" id="ARBA00004613"/>
    </source>
</evidence>
<protein>
    <recommendedName>
        <fullName evidence="5">Fibronectin type-III domain-containing protein</fullName>
    </recommendedName>
</protein>
<comment type="subcellular location">
    <subcellularLocation>
        <location evidence="1">Secreted</location>
    </subcellularLocation>
</comment>
<evidence type="ECO:0000313" key="7">
    <source>
        <dbReference type="Proteomes" id="UP000586305"/>
    </source>
</evidence>
<dbReference type="AlphaFoldDB" id="A0A849VG12"/>
<dbReference type="GO" id="GO:0005576">
    <property type="term" value="C:extracellular region"/>
    <property type="evidence" value="ECO:0007669"/>
    <property type="project" value="UniProtKB-SubCell"/>
</dbReference>
<feature type="signal peptide" evidence="4">
    <location>
        <begin position="1"/>
        <end position="19"/>
    </location>
</feature>
<sequence length="1217" mass="133417">MYKGLLFFIVLMFSIGVQAIQSPSMSSSKSSMYLGDTTELSWSKPSGTAYFHLWVIKPSQSPLKFRSNYTGTSFSRWIQNYPGTHTFYVEACDGNGACASSNSVSVYMQERPTIPATPGEPNVNWDLYHPVGASIRVKIPSISGADYYQVYNGTSTTSTTVSRTFYSSTWEYIPSVASGPNYIRIKACNSAGCSSESTPRRIVIFNNPSAPNLAISSTTVGKGGTVKVDWNRPDGLIWSGAYFKLSCINNSGSDVCAQTIPHIGGSNKSEYSYSFTANSISAYDIQVKACNKTDSYCSSSATRTAYVIPAVPGDPGYSVDWDFYYPQNTTMTVKLPQSIEGADSYDVYYYKENSSPQVRHVAKSQQSITLNVGAAGYYQLQLAACVTSRSGAYQCSSTSQGRRIVSFEAPVAPTVSVTPELPELDSDVTVTWNRPDKLIWSGGYFKLSCVVNGTDVCNQKIDHIGGSNKSEYTYTFKASTPGDYYVQVKACNKSDVNCTSSNLVKLSTQIPTHGDPSFNVDWDFYYPENTNMTVALSQSIAGADSFDVYYYPVNKDNPDSSTPKKIAHVSKAKKTYDINVGNKGWYRLQLAACVTSDSGSYRCGEKSKAIRIVSFSNPDAPLVSVTPESPDVSDTVKVNWNRPGNLIYAGGYFKVSCKAENGTELCGQKIDHIGGSNKAEYTHELKVSEAAVVDFKVTACNKTDANCTVSNTVRKTIGQPLKPVLSATQREMFLGGTTVLSWTNPKNAKVFNIWVEKPEQEPLLIRQGYTQTFLNRWIQNYPGVHSFYVEACQDNGECVTSNRLNITMKEGRAEQYPVMTSEKSSMVLGDKTLLSWTKPAGTTSFKLWVIKPEQEALLIREGYTETSLNRWIQNYPGIHTFYVEACNAQGECFSSNRVEVNMHYSLGTLEDLGLEASERSFINSKDTIKWQFAKAQERQYELTLFVQEPGSSQYVELASSSNNQAGSFDYLFEASGDYFFYVQACALVEQQQIIPIIMDGMFIPISAPMSTASRACSDLEPTKTKVSVMNTEFVPENLSTKLQWPSVPGATRVVIESAACADASDCDFASLDWDELATLTNGETSFGLSNSAGKVYRIKVCFSANECTSWINIAQSKADRDLYSFSEQDFAPSNDSNTLSLPDDKEGGIVLTTPGEFRVDESGNATYNVPFDLPAGSGGIQPQLGLSYSSSNKRMGAAGIGWSLAGMSSITRCGKSH</sequence>
<name>A0A849VG12_9GAMM</name>
<evidence type="ECO:0000256" key="2">
    <source>
        <dbReference type="ARBA" id="ARBA00022525"/>
    </source>
</evidence>
<organism evidence="6 7">
    <name type="scientific">Pseudoalteromonas caenipelagi</name>
    <dbReference type="NCBI Taxonomy" id="2726988"/>
    <lineage>
        <taxon>Bacteria</taxon>
        <taxon>Pseudomonadati</taxon>
        <taxon>Pseudomonadota</taxon>
        <taxon>Gammaproteobacteria</taxon>
        <taxon>Alteromonadales</taxon>
        <taxon>Pseudoalteromonadaceae</taxon>
        <taxon>Pseudoalteromonas</taxon>
    </lineage>
</organism>
<keyword evidence="2" id="KW-0964">Secreted</keyword>
<dbReference type="InterPro" id="IPR003284">
    <property type="entry name" value="Sal_SpvB"/>
</dbReference>
<feature type="non-terminal residue" evidence="6">
    <location>
        <position position="1217"/>
    </location>
</feature>
<dbReference type="SMART" id="SM00060">
    <property type="entry name" value="FN3"/>
    <property type="match status" value="3"/>
</dbReference>
<dbReference type="RefSeq" id="WP_171627194.1">
    <property type="nucleotide sequence ID" value="NZ_JABBPG010000007.1"/>
</dbReference>
<keyword evidence="3" id="KW-0843">Virulence</keyword>
<evidence type="ECO:0000259" key="5">
    <source>
        <dbReference type="SMART" id="SM00060"/>
    </source>
</evidence>
<dbReference type="InterPro" id="IPR003961">
    <property type="entry name" value="FN3_dom"/>
</dbReference>